<evidence type="ECO:0000256" key="2">
    <source>
        <dbReference type="ARBA" id="ARBA00022475"/>
    </source>
</evidence>
<protein>
    <submittedName>
        <fullName evidence="7">Holin-like protein CidA</fullName>
    </submittedName>
</protein>
<keyword evidence="3 6" id="KW-0812">Transmembrane</keyword>
<dbReference type="PANTHER" id="PTHR33931:SF2">
    <property type="entry name" value="HOLIN-LIKE PROTEIN CIDA"/>
    <property type="match status" value="1"/>
</dbReference>
<keyword evidence="4 6" id="KW-1133">Transmembrane helix</keyword>
<evidence type="ECO:0000256" key="6">
    <source>
        <dbReference type="SAM" id="Phobius"/>
    </source>
</evidence>
<dbReference type="PANTHER" id="PTHR33931">
    <property type="entry name" value="HOLIN-LIKE PROTEIN CIDA-RELATED"/>
    <property type="match status" value="1"/>
</dbReference>
<keyword evidence="2" id="KW-1003">Cell membrane</keyword>
<keyword evidence="5 6" id="KW-0472">Membrane</keyword>
<dbReference type="AlphaFoldDB" id="A0A919Y031"/>
<reference evidence="7" key="1">
    <citation type="submission" date="2021-03" db="EMBL/GenBank/DDBJ databases">
        <title>Antimicrobial resistance genes in bacteria isolated from Japanese honey, and their potential for conferring macrolide and lincosamide resistance in the American foulbrood pathogen Paenibacillus larvae.</title>
        <authorList>
            <person name="Okamoto M."/>
            <person name="Kumagai M."/>
            <person name="Kanamori H."/>
            <person name="Takamatsu D."/>
        </authorList>
    </citation>
    <scope>NUCLEOTIDE SEQUENCE</scope>
    <source>
        <strain evidence="7">J41TS4</strain>
    </source>
</reference>
<keyword evidence="8" id="KW-1185">Reference proteome</keyword>
<accession>A0A919Y031</accession>
<feature type="transmembrane region" description="Helical" evidence="6">
    <location>
        <begin position="33"/>
        <end position="53"/>
    </location>
</feature>
<comment type="subcellular location">
    <subcellularLocation>
        <location evidence="1">Cell membrane</location>
        <topology evidence="1">Multi-pass membrane protein</topology>
    </subcellularLocation>
</comment>
<sequence>MNIIRIAAKIVLQVMVLILFTLAMNALAQWLHLPIPGTILGIIVLFLLLKLNIVKLDWIEAGASWLLAELLLFFIPAAVGIMEYIPMLQNNGIQILIVVLSSTVIVMVSSGLIATRISRRKERKTT</sequence>
<evidence type="ECO:0000256" key="4">
    <source>
        <dbReference type="ARBA" id="ARBA00022989"/>
    </source>
</evidence>
<evidence type="ECO:0000313" key="8">
    <source>
        <dbReference type="Proteomes" id="UP000678895"/>
    </source>
</evidence>
<organism evidence="7 8">
    <name type="scientific">Paenibacillus apis</name>
    <dbReference type="NCBI Taxonomy" id="1792174"/>
    <lineage>
        <taxon>Bacteria</taxon>
        <taxon>Bacillati</taxon>
        <taxon>Bacillota</taxon>
        <taxon>Bacilli</taxon>
        <taxon>Bacillales</taxon>
        <taxon>Paenibacillaceae</taxon>
        <taxon>Paenibacillus</taxon>
    </lineage>
</organism>
<dbReference type="NCBIfam" id="NF002460">
    <property type="entry name" value="PRK01658.1"/>
    <property type="match status" value="1"/>
</dbReference>
<dbReference type="GO" id="GO:0005886">
    <property type="term" value="C:plasma membrane"/>
    <property type="evidence" value="ECO:0007669"/>
    <property type="project" value="UniProtKB-SubCell"/>
</dbReference>
<feature type="transmembrane region" description="Helical" evidence="6">
    <location>
        <begin position="93"/>
        <end position="114"/>
    </location>
</feature>
<gene>
    <name evidence="7" type="primary">cidA</name>
    <name evidence="7" type="ORF">J41TS4_19100</name>
</gene>
<feature type="transmembrane region" description="Helical" evidence="6">
    <location>
        <begin position="7"/>
        <end position="27"/>
    </location>
</feature>
<name>A0A919Y031_9BACL</name>
<dbReference type="InterPro" id="IPR005538">
    <property type="entry name" value="LrgA/CidA"/>
</dbReference>
<evidence type="ECO:0000313" key="7">
    <source>
        <dbReference type="EMBL" id="GIO42152.1"/>
    </source>
</evidence>
<dbReference type="RefSeq" id="WP_301626761.1">
    <property type="nucleotide sequence ID" value="NZ_BORS01000005.1"/>
</dbReference>
<comment type="caution">
    <text evidence="7">The sequence shown here is derived from an EMBL/GenBank/DDBJ whole genome shotgun (WGS) entry which is preliminary data.</text>
</comment>
<dbReference type="Pfam" id="PF03788">
    <property type="entry name" value="LrgA"/>
    <property type="match status" value="1"/>
</dbReference>
<evidence type="ECO:0000256" key="5">
    <source>
        <dbReference type="ARBA" id="ARBA00023136"/>
    </source>
</evidence>
<dbReference type="EMBL" id="BORS01000005">
    <property type="protein sequence ID" value="GIO42152.1"/>
    <property type="molecule type" value="Genomic_DNA"/>
</dbReference>
<evidence type="ECO:0000256" key="3">
    <source>
        <dbReference type="ARBA" id="ARBA00022692"/>
    </source>
</evidence>
<dbReference type="Proteomes" id="UP000678895">
    <property type="component" value="Unassembled WGS sequence"/>
</dbReference>
<evidence type="ECO:0000256" key="1">
    <source>
        <dbReference type="ARBA" id="ARBA00004651"/>
    </source>
</evidence>
<feature type="transmembrane region" description="Helical" evidence="6">
    <location>
        <begin position="65"/>
        <end position="87"/>
    </location>
</feature>
<proteinExistence type="predicted"/>